<organism evidence="6">
    <name type="scientific">freshwater metagenome</name>
    <dbReference type="NCBI Taxonomy" id="449393"/>
    <lineage>
        <taxon>unclassified sequences</taxon>
        <taxon>metagenomes</taxon>
        <taxon>ecological metagenomes</taxon>
    </lineage>
</organism>
<dbReference type="InterPro" id="IPR014755">
    <property type="entry name" value="Cu-Rt/internalin_Ig-like"/>
</dbReference>
<dbReference type="AlphaFoldDB" id="A0A6J6IFS9"/>
<dbReference type="Gene3D" id="2.60.40.1220">
    <property type="match status" value="1"/>
</dbReference>
<name>A0A6J6IFS9_9ZZZZ</name>
<proteinExistence type="predicted"/>
<dbReference type="SUPFAM" id="SSF81296">
    <property type="entry name" value="E set domains"/>
    <property type="match status" value="1"/>
</dbReference>
<evidence type="ECO:0000256" key="4">
    <source>
        <dbReference type="ARBA" id="ARBA00023008"/>
    </source>
</evidence>
<sequence length="120" mass="13022">MKKIFALALALLVVFPVAPAFAHAQLDGASPKANVKLVKAPTQIKLTFDDDLIELTDANTIQVTNSKRQRVDLNNSKVLGNQITVGLKKLVVGSYRVTYRVLSADGHPISASYSFSVIKK</sequence>
<keyword evidence="4" id="KW-0186">Copper</keyword>
<dbReference type="PANTHER" id="PTHR34820:SF4">
    <property type="entry name" value="INNER MEMBRANE PROTEIN YEBZ"/>
    <property type="match status" value="1"/>
</dbReference>
<dbReference type="PANTHER" id="PTHR34820">
    <property type="entry name" value="INNER MEMBRANE PROTEIN YEBZ"/>
    <property type="match status" value="1"/>
</dbReference>
<dbReference type="EMBL" id="CAEZVD010000072">
    <property type="protein sequence ID" value="CAB4623314.1"/>
    <property type="molecule type" value="Genomic_DNA"/>
</dbReference>
<accession>A0A6J6IFS9</accession>
<keyword evidence="2" id="KW-0479">Metal-binding</keyword>
<dbReference type="InterPro" id="IPR007348">
    <property type="entry name" value="CopC_dom"/>
</dbReference>
<dbReference type="InterPro" id="IPR032694">
    <property type="entry name" value="CopC/D"/>
</dbReference>
<dbReference type="GO" id="GO:0005507">
    <property type="term" value="F:copper ion binding"/>
    <property type="evidence" value="ECO:0007669"/>
    <property type="project" value="InterPro"/>
</dbReference>
<evidence type="ECO:0000256" key="2">
    <source>
        <dbReference type="ARBA" id="ARBA00022723"/>
    </source>
</evidence>
<dbReference type="Pfam" id="PF04234">
    <property type="entry name" value="CopC"/>
    <property type="match status" value="1"/>
</dbReference>
<keyword evidence="3" id="KW-0732">Signal</keyword>
<dbReference type="GO" id="GO:0046688">
    <property type="term" value="P:response to copper ion"/>
    <property type="evidence" value="ECO:0007669"/>
    <property type="project" value="InterPro"/>
</dbReference>
<evidence type="ECO:0000313" key="6">
    <source>
        <dbReference type="EMBL" id="CAB4623314.1"/>
    </source>
</evidence>
<protein>
    <submittedName>
        <fullName evidence="6">Unannotated protein</fullName>
    </submittedName>
</protein>
<comment type="subcellular location">
    <subcellularLocation>
        <location evidence="1">Cell envelope</location>
    </subcellularLocation>
</comment>
<reference evidence="6" key="1">
    <citation type="submission" date="2020-05" db="EMBL/GenBank/DDBJ databases">
        <authorList>
            <person name="Chiriac C."/>
            <person name="Salcher M."/>
            <person name="Ghai R."/>
            <person name="Kavagutti S V."/>
        </authorList>
    </citation>
    <scope>NUCLEOTIDE SEQUENCE</scope>
</reference>
<dbReference type="GO" id="GO:0006825">
    <property type="term" value="P:copper ion transport"/>
    <property type="evidence" value="ECO:0007669"/>
    <property type="project" value="InterPro"/>
</dbReference>
<dbReference type="GO" id="GO:0005886">
    <property type="term" value="C:plasma membrane"/>
    <property type="evidence" value="ECO:0007669"/>
    <property type="project" value="TreeGrafter"/>
</dbReference>
<dbReference type="GO" id="GO:0030313">
    <property type="term" value="C:cell envelope"/>
    <property type="evidence" value="ECO:0007669"/>
    <property type="project" value="UniProtKB-SubCell"/>
</dbReference>
<dbReference type="GO" id="GO:0042597">
    <property type="term" value="C:periplasmic space"/>
    <property type="evidence" value="ECO:0007669"/>
    <property type="project" value="InterPro"/>
</dbReference>
<dbReference type="InterPro" id="IPR014756">
    <property type="entry name" value="Ig_E-set"/>
</dbReference>
<evidence type="ECO:0000259" key="5">
    <source>
        <dbReference type="Pfam" id="PF04234"/>
    </source>
</evidence>
<evidence type="ECO:0000256" key="3">
    <source>
        <dbReference type="ARBA" id="ARBA00022729"/>
    </source>
</evidence>
<evidence type="ECO:0000256" key="1">
    <source>
        <dbReference type="ARBA" id="ARBA00004196"/>
    </source>
</evidence>
<feature type="domain" description="CopC" evidence="5">
    <location>
        <begin position="23"/>
        <end position="117"/>
    </location>
</feature>
<gene>
    <name evidence="6" type="ORF">UFOPK1909_00716</name>
</gene>